<evidence type="ECO:0000313" key="2">
    <source>
        <dbReference type="EMBL" id="OUP53132.1"/>
    </source>
</evidence>
<name>A0A1Y4LG74_9FIRM</name>
<feature type="domain" description="N-acetyltransferase" evidence="1">
    <location>
        <begin position="6"/>
        <end position="161"/>
    </location>
</feature>
<feature type="domain" description="N-acetyltransferase" evidence="1">
    <location>
        <begin position="163"/>
        <end position="310"/>
    </location>
</feature>
<dbReference type="InterPro" id="IPR050276">
    <property type="entry name" value="MshD_Acetyltransferase"/>
</dbReference>
<dbReference type="Pfam" id="PF00583">
    <property type="entry name" value="Acetyltransf_1"/>
    <property type="match status" value="2"/>
</dbReference>
<dbReference type="PANTHER" id="PTHR43617">
    <property type="entry name" value="L-AMINO ACID N-ACETYLTRANSFERASE"/>
    <property type="match status" value="1"/>
</dbReference>
<sequence length="310" mass="34974">MKQSDFIIRAMQPEEYPLLREFLYQAIFLPEGTVPPSRSVIDLPELQIYIADFGTRFGDYCLVAEVNGKIAGAAWSRIMVDYGHIDKDTPSLAISLLPGYRGQGIGTKLLSNLLSLLHEKGFPQVSLSVQKQNPAFRLYKRAGFQIVEEKGTEYLMLLKYPCLEIRLAQAQDIDAWMELVERVKDSFPGLETQEALNAHKTTVLHFIKNTSAICAVKENHIVGTLLFSREDGVLCFLAVDPAHRRQHIAQQMISFMLTQMDAHKDITVSTYREGDPNGIAARALYKSLGFSAGKLTKEFDYPVQEFVLKR</sequence>
<dbReference type="InterPro" id="IPR016181">
    <property type="entry name" value="Acyl_CoA_acyltransferase"/>
</dbReference>
<proteinExistence type="predicted"/>
<reference evidence="3" key="1">
    <citation type="submission" date="2017-04" db="EMBL/GenBank/DDBJ databases">
        <title>Function of individual gut microbiota members based on whole genome sequencing of pure cultures obtained from chicken caecum.</title>
        <authorList>
            <person name="Medvecky M."/>
            <person name="Cejkova D."/>
            <person name="Polansky O."/>
            <person name="Karasova D."/>
            <person name="Kubasova T."/>
            <person name="Cizek A."/>
            <person name="Rychlik I."/>
        </authorList>
    </citation>
    <scope>NUCLEOTIDE SEQUENCE [LARGE SCALE GENOMIC DNA]</scope>
    <source>
        <strain evidence="3">An180</strain>
    </source>
</reference>
<dbReference type="EMBL" id="NFKK01000005">
    <property type="protein sequence ID" value="OUP53132.1"/>
    <property type="molecule type" value="Genomic_DNA"/>
</dbReference>
<dbReference type="PROSITE" id="PS51186">
    <property type="entry name" value="GNAT"/>
    <property type="match status" value="2"/>
</dbReference>
<dbReference type="AlphaFoldDB" id="A0A1Y4LG74"/>
<organism evidence="2 3">
    <name type="scientific">Butyricicoccus pullicaecorum</name>
    <dbReference type="NCBI Taxonomy" id="501571"/>
    <lineage>
        <taxon>Bacteria</taxon>
        <taxon>Bacillati</taxon>
        <taxon>Bacillota</taxon>
        <taxon>Clostridia</taxon>
        <taxon>Eubacteriales</taxon>
        <taxon>Butyricicoccaceae</taxon>
        <taxon>Butyricicoccus</taxon>
    </lineage>
</organism>
<gene>
    <name evidence="2" type="ORF">B5F17_06050</name>
</gene>
<dbReference type="Proteomes" id="UP000195897">
    <property type="component" value="Unassembled WGS sequence"/>
</dbReference>
<dbReference type="InterPro" id="IPR000182">
    <property type="entry name" value="GNAT_dom"/>
</dbReference>
<evidence type="ECO:0000259" key="1">
    <source>
        <dbReference type="PROSITE" id="PS51186"/>
    </source>
</evidence>
<protein>
    <recommendedName>
        <fullName evidence="1">N-acetyltransferase domain-containing protein</fullName>
    </recommendedName>
</protein>
<dbReference type="GO" id="GO:0016747">
    <property type="term" value="F:acyltransferase activity, transferring groups other than amino-acyl groups"/>
    <property type="evidence" value="ECO:0007669"/>
    <property type="project" value="InterPro"/>
</dbReference>
<comment type="caution">
    <text evidence="2">The sequence shown here is derived from an EMBL/GenBank/DDBJ whole genome shotgun (WGS) entry which is preliminary data.</text>
</comment>
<dbReference type="SUPFAM" id="SSF55729">
    <property type="entry name" value="Acyl-CoA N-acyltransferases (Nat)"/>
    <property type="match status" value="2"/>
</dbReference>
<evidence type="ECO:0000313" key="3">
    <source>
        <dbReference type="Proteomes" id="UP000195897"/>
    </source>
</evidence>
<accession>A0A1Y4LG74</accession>
<dbReference type="CDD" id="cd04301">
    <property type="entry name" value="NAT_SF"/>
    <property type="match status" value="2"/>
</dbReference>
<dbReference type="Gene3D" id="3.40.630.30">
    <property type="match status" value="2"/>
</dbReference>